<dbReference type="eggNOG" id="ENOG502S9ZC">
    <property type="taxonomic scope" value="Eukaryota"/>
</dbReference>
<reference evidence="4" key="1">
    <citation type="journal article" date="2006" name="Science">
        <title>Phytophthora genome sequences uncover evolutionary origins and mechanisms of pathogenesis.</title>
        <authorList>
            <person name="Tyler B.M."/>
            <person name="Tripathy S."/>
            <person name="Zhang X."/>
            <person name="Dehal P."/>
            <person name="Jiang R.H."/>
            <person name="Aerts A."/>
            <person name="Arredondo F.D."/>
            <person name="Baxter L."/>
            <person name="Bensasson D."/>
            <person name="Beynon J.L."/>
            <person name="Chapman J."/>
            <person name="Damasceno C.M."/>
            <person name="Dorrance A.E."/>
            <person name="Dou D."/>
            <person name="Dickerman A.W."/>
            <person name="Dubchak I.L."/>
            <person name="Garbelotto M."/>
            <person name="Gijzen M."/>
            <person name="Gordon S.G."/>
            <person name="Govers F."/>
            <person name="Grunwald N.J."/>
            <person name="Huang W."/>
            <person name="Ivors K.L."/>
            <person name="Jones R.W."/>
            <person name="Kamoun S."/>
            <person name="Krampis K."/>
            <person name="Lamour K.H."/>
            <person name="Lee M.K."/>
            <person name="McDonald W.H."/>
            <person name="Medina M."/>
            <person name="Meijer H.J."/>
            <person name="Nordberg E.K."/>
            <person name="Maclean D.J."/>
            <person name="Ospina-Giraldo M.D."/>
            <person name="Morris P.F."/>
            <person name="Phuntumart V."/>
            <person name="Putnam N.H."/>
            <person name="Rash S."/>
            <person name="Rose J.K."/>
            <person name="Sakihama Y."/>
            <person name="Salamov A.A."/>
            <person name="Savidor A."/>
            <person name="Scheuring C.F."/>
            <person name="Smith B.M."/>
            <person name="Sobral B.W."/>
            <person name="Terry A."/>
            <person name="Torto-Alalibo T.A."/>
            <person name="Win J."/>
            <person name="Xu Z."/>
            <person name="Zhang H."/>
            <person name="Grigoriev I.V."/>
            <person name="Rokhsar D.S."/>
            <person name="Boore J.L."/>
        </authorList>
    </citation>
    <scope>NUCLEOTIDE SEQUENCE [LARGE SCALE GENOMIC DNA]</scope>
    <source>
        <strain evidence="4">Pr102</strain>
    </source>
</reference>
<dbReference type="STRING" id="164328.H3HAT6"/>
<dbReference type="InParanoid" id="H3HAT6"/>
<feature type="compositionally biased region" description="Polar residues" evidence="2">
    <location>
        <begin position="53"/>
        <end position="67"/>
    </location>
</feature>
<dbReference type="OMA" id="TDTNAHM"/>
<evidence type="ECO:0000313" key="4">
    <source>
        <dbReference type="Proteomes" id="UP000005238"/>
    </source>
</evidence>
<accession>H3HAT6</accession>
<dbReference type="Proteomes" id="UP000005238">
    <property type="component" value="Unassembled WGS sequence"/>
</dbReference>
<dbReference type="AlphaFoldDB" id="H3HAT6"/>
<reference evidence="3" key="2">
    <citation type="submission" date="2015-06" db="UniProtKB">
        <authorList>
            <consortium name="EnsemblProtists"/>
        </authorList>
    </citation>
    <scope>IDENTIFICATION</scope>
    <source>
        <strain evidence="3">Pr102</strain>
    </source>
</reference>
<dbReference type="GO" id="GO:0031209">
    <property type="term" value="C:SCAR complex"/>
    <property type="evidence" value="ECO:0000318"/>
    <property type="project" value="GO_Central"/>
</dbReference>
<protein>
    <submittedName>
        <fullName evidence="3">Uncharacterized protein</fullName>
    </submittedName>
</protein>
<dbReference type="HOGENOM" id="CLU_283063_0_0_1"/>
<dbReference type="GO" id="GO:0016477">
    <property type="term" value="P:cell migration"/>
    <property type="evidence" value="ECO:0000318"/>
    <property type="project" value="GO_Central"/>
</dbReference>
<feature type="region of interest" description="Disordered" evidence="2">
    <location>
        <begin position="527"/>
        <end position="553"/>
    </location>
</feature>
<dbReference type="EMBL" id="DS565999">
    <property type="status" value="NOT_ANNOTATED_CDS"/>
    <property type="molecule type" value="Genomic_DNA"/>
</dbReference>
<dbReference type="VEuPathDB" id="FungiDB:KRP22_12374"/>
<evidence type="ECO:0000256" key="2">
    <source>
        <dbReference type="SAM" id="MobiDB-lite"/>
    </source>
</evidence>
<feature type="compositionally biased region" description="Low complexity" evidence="2">
    <location>
        <begin position="527"/>
        <end position="536"/>
    </location>
</feature>
<organism evidence="3 4">
    <name type="scientific">Phytophthora ramorum</name>
    <name type="common">Sudden oak death agent</name>
    <dbReference type="NCBI Taxonomy" id="164328"/>
    <lineage>
        <taxon>Eukaryota</taxon>
        <taxon>Sar</taxon>
        <taxon>Stramenopiles</taxon>
        <taxon>Oomycota</taxon>
        <taxon>Peronosporomycetes</taxon>
        <taxon>Peronosporales</taxon>
        <taxon>Peronosporaceae</taxon>
        <taxon>Phytophthora</taxon>
    </lineage>
</organism>
<name>H3HAT6_PHYRM</name>
<dbReference type="EnsemblProtists" id="Phyra93424">
    <property type="protein sequence ID" value="Phyra93424"/>
    <property type="gene ID" value="Phyra93424"/>
</dbReference>
<evidence type="ECO:0000256" key="1">
    <source>
        <dbReference type="ARBA" id="ARBA00037947"/>
    </source>
</evidence>
<proteinExistence type="inferred from homology"/>
<feature type="region of interest" description="Disordered" evidence="2">
    <location>
        <begin position="41"/>
        <end position="68"/>
    </location>
</feature>
<dbReference type="GO" id="GO:0030031">
    <property type="term" value="P:cell projection assembly"/>
    <property type="evidence" value="ECO:0000318"/>
    <property type="project" value="GO_Central"/>
</dbReference>
<dbReference type="InterPro" id="IPR019137">
    <property type="entry name" value="Nck-associated_protein-1"/>
</dbReference>
<dbReference type="VEuPathDB" id="FungiDB:KRP22_746"/>
<sequence>MVSSLLDELPCLINEADELMARLSHLMTLFKTSRKTSTDQDLATDVSREDFKQSLSPRHSLSLSGRNRSTEELRQTLEGIDMDAIVKFFARQFLTMQSMSFEKMNANLPTEDFERSALHTTSASVYQLMKRLHHWQQAAWESLTRFFADDNSSEAGVLTFDSHPQLTRLVLATVAKYVKMNLLWTSFSVIPGLLSLHSFLHNLQTLGDSRTDHHVREFVLHFGSAPLLAIQHDFQLQVAGNGASLAALALSCFERYEACHDLAKLRLQGVFDLESLVSGAYASHSCLPDLLNNAEVEDWVISVVLCVPHQLQSAETNGTSTSSSLSSFGSSRASMPLKKSMSALGKYALRNSGVNHRQRREVAHSHFLAEYYQMFLVNGDAEGIAYTIQELFTENESSPQLVEHAANFSKCWWFRDVVFERCVDQVLVPAPASSIGLLEVLSSLAEGRYILDELVDAEEAAQQAVRMTRQMDQMRASLVNQVELGLEAVVKRDVALQRDEISVSPEEKSEQVENKVTASNRKLSNFSRVQSSQVQRPSNAEVRLASPTSSVSRHNDSNIYAATIQEIQCFLRATQRLFGGCCYGSTDNDKIDPPRVAEKELQQWSLVDRVAWLFVSLVTRRCHPSPSTSMSSPSILASVRKNCFVLAPGISEELDPRDFTNHEALCHLVGLIGSTGVESVSSTVANLLVAQILRLRSSIEAEHAVLAFMDMALSGNTSADVILATAQVRALDDIATQLIQIGTAAFLLQLLHVHSPNATKDAWEARVAPRVLYELQQDPDRRATWTRLLPVACSSAFHSGVWKRTTYLSSVEATDTNAHMMGLAMARLLPAPHSSPSLHRCAVAALRRASTSLELLVTTATSVGGGETAGAHGSALGELDLALERLLPRALLVLHSAA</sequence>
<evidence type="ECO:0000313" key="3">
    <source>
        <dbReference type="EnsemblProtists" id="Phyra93424"/>
    </source>
</evidence>
<dbReference type="PANTHER" id="PTHR12093">
    <property type="entry name" value="NCK-ASSOCIATED PROTEIN 1"/>
    <property type="match status" value="1"/>
</dbReference>
<keyword evidence="4" id="KW-1185">Reference proteome</keyword>
<comment type="similarity">
    <text evidence="1">Belongs to the HEM-1/HEM-2 family.</text>
</comment>
<dbReference type="PANTHER" id="PTHR12093:SF10">
    <property type="entry name" value="MEMBRANE-ASSOCIATED PROTEIN HEM"/>
    <property type="match status" value="1"/>
</dbReference>
<dbReference type="GO" id="GO:0030866">
    <property type="term" value="P:cortical actin cytoskeleton organization"/>
    <property type="evidence" value="ECO:0000318"/>
    <property type="project" value="GO_Central"/>
</dbReference>
<dbReference type="GO" id="GO:0000902">
    <property type="term" value="P:cell morphogenesis"/>
    <property type="evidence" value="ECO:0000318"/>
    <property type="project" value="GO_Central"/>
</dbReference>
<dbReference type="VEuPathDB" id="FungiDB:KRP23_7265"/>